<keyword evidence="1" id="KW-0472">Membrane</keyword>
<gene>
    <name evidence="2" type="ORF">AVDCRST_MAG19-1107</name>
</gene>
<feature type="transmembrane region" description="Helical" evidence="1">
    <location>
        <begin position="6"/>
        <end position="25"/>
    </location>
</feature>
<dbReference type="EMBL" id="CADCWL010000045">
    <property type="protein sequence ID" value="CAA9554526.1"/>
    <property type="molecule type" value="Genomic_DNA"/>
</dbReference>
<keyword evidence="1" id="KW-0812">Transmembrane</keyword>
<protein>
    <submittedName>
        <fullName evidence="2">Uncharacterized protein</fullName>
    </submittedName>
</protein>
<dbReference type="AlphaFoldDB" id="A0A6J4UPZ1"/>
<accession>A0A6J4UPZ1</accession>
<feature type="non-terminal residue" evidence="2">
    <location>
        <position position="1"/>
    </location>
</feature>
<keyword evidence="1" id="KW-1133">Transmembrane helix</keyword>
<evidence type="ECO:0000313" key="2">
    <source>
        <dbReference type="EMBL" id="CAA9554526.1"/>
    </source>
</evidence>
<name>A0A6J4UPZ1_9BACT</name>
<organism evidence="2">
    <name type="scientific">uncultured Thermomicrobiales bacterium</name>
    <dbReference type="NCBI Taxonomy" id="1645740"/>
    <lineage>
        <taxon>Bacteria</taxon>
        <taxon>Pseudomonadati</taxon>
        <taxon>Thermomicrobiota</taxon>
        <taxon>Thermomicrobia</taxon>
        <taxon>Thermomicrobiales</taxon>
        <taxon>environmental samples</taxon>
    </lineage>
</organism>
<proteinExistence type="predicted"/>
<reference evidence="2" key="1">
    <citation type="submission" date="2020-02" db="EMBL/GenBank/DDBJ databases">
        <authorList>
            <person name="Meier V. D."/>
        </authorList>
    </citation>
    <scope>NUCLEOTIDE SEQUENCE</scope>
    <source>
        <strain evidence="2">AVDCRST_MAG19</strain>
    </source>
</reference>
<sequence length="39" mass="4038">SRLSLLGLGPLFWALVLGTAVSLLLEGEALRDVRTGATA</sequence>
<evidence type="ECO:0000256" key="1">
    <source>
        <dbReference type="SAM" id="Phobius"/>
    </source>
</evidence>